<sequence length="69" mass="8264">MVIDLIFSISNSQDLKKMNTEGQVFLCAFKIPLSYFFLYLLHFETLIFVQMAINTREAFIWYLNTWTMI</sequence>
<dbReference type="EMBL" id="LR721779">
    <property type="protein sequence ID" value="VVV91208.1"/>
    <property type="molecule type" value="Genomic_DNA"/>
</dbReference>
<organism evidence="1">
    <name type="scientific">Nymphaea colorata</name>
    <name type="common">pocket water lily</name>
    <dbReference type="NCBI Taxonomy" id="210225"/>
    <lineage>
        <taxon>Eukaryota</taxon>
        <taxon>Viridiplantae</taxon>
        <taxon>Streptophyta</taxon>
        <taxon>Embryophyta</taxon>
        <taxon>Tracheophyta</taxon>
        <taxon>Spermatophyta</taxon>
        <taxon>Magnoliopsida</taxon>
        <taxon>Nymphaeales</taxon>
        <taxon>Nymphaeaceae</taxon>
        <taxon>Nymphaea</taxon>
    </lineage>
</organism>
<evidence type="ECO:0000313" key="1">
    <source>
        <dbReference type="EMBL" id="VVV91208.1"/>
    </source>
</evidence>
<reference evidence="1" key="1">
    <citation type="submission" date="2019-09" db="EMBL/GenBank/DDBJ databases">
        <authorList>
            <person name="Zhang L."/>
        </authorList>
    </citation>
    <scope>NUCLEOTIDE SEQUENCE</scope>
</reference>
<name>A0A5K0ZL97_9MAGN</name>
<proteinExistence type="predicted"/>
<gene>
    <name evidence="1" type="ORF">NYM_LOCUS10830</name>
</gene>
<dbReference type="AlphaFoldDB" id="A0A5K0ZL97"/>
<protein>
    <submittedName>
        <fullName evidence="1">Uncharacterized protein</fullName>
    </submittedName>
</protein>
<accession>A0A5K0ZL97</accession>